<feature type="transmembrane region" description="Helical" evidence="1">
    <location>
        <begin position="427"/>
        <end position="445"/>
    </location>
</feature>
<keyword evidence="1" id="KW-0812">Transmembrane</keyword>
<evidence type="ECO:0000313" key="2">
    <source>
        <dbReference type="EMBL" id="MCE4557411.1"/>
    </source>
</evidence>
<feature type="transmembrane region" description="Helical" evidence="1">
    <location>
        <begin position="323"/>
        <end position="342"/>
    </location>
</feature>
<name>A0ABS8XXL9_9BURK</name>
<dbReference type="PIRSF" id="PIRSF004548">
    <property type="entry name" value="CreD"/>
    <property type="match status" value="1"/>
</dbReference>
<proteinExistence type="predicted"/>
<comment type="caution">
    <text evidence="2">The sequence shown here is derived from an EMBL/GenBank/DDBJ whole genome shotgun (WGS) entry which is preliminary data.</text>
</comment>
<reference evidence="2 3" key="1">
    <citation type="submission" date="2021-12" db="EMBL/GenBank/DDBJ databases">
        <title>Genome seq of P8.</title>
        <authorList>
            <person name="Seo T."/>
        </authorList>
    </citation>
    <scope>NUCLEOTIDE SEQUENCE [LARGE SCALE GENOMIC DNA]</scope>
    <source>
        <strain evidence="2 3">P8</strain>
    </source>
</reference>
<dbReference type="Pfam" id="PF06123">
    <property type="entry name" value="CreD"/>
    <property type="match status" value="1"/>
</dbReference>
<gene>
    <name evidence="2" type="primary">creD</name>
    <name evidence="2" type="ORF">LXT13_23740</name>
</gene>
<dbReference type="NCBIfam" id="NF008712">
    <property type="entry name" value="PRK11715.1-1"/>
    <property type="match status" value="1"/>
</dbReference>
<evidence type="ECO:0000256" key="1">
    <source>
        <dbReference type="SAM" id="Phobius"/>
    </source>
</evidence>
<feature type="transmembrane region" description="Helical" evidence="1">
    <location>
        <begin position="374"/>
        <end position="393"/>
    </location>
</feature>
<dbReference type="PANTHER" id="PTHR30092">
    <property type="entry name" value="INNER MEMBRANE PROTEIN CRED"/>
    <property type="match status" value="1"/>
</dbReference>
<dbReference type="Proteomes" id="UP001200741">
    <property type="component" value="Unassembled WGS sequence"/>
</dbReference>
<organism evidence="2 3">
    <name type="scientific">Pelomonas cellulosilytica</name>
    <dbReference type="NCBI Taxonomy" id="2906762"/>
    <lineage>
        <taxon>Bacteria</taxon>
        <taxon>Pseudomonadati</taxon>
        <taxon>Pseudomonadota</taxon>
        <taxon>Betaproteobacteria</taxon>
        <taxon>Burkholderiales</taxon>
        <taxon>Sphaerotilaceae</taxon>
        <taxon>Roseateles</taxon>
    </lineage>
</organism>
<sequence length="461" mass="49152">MKLNPLFSKLAILAVVTVLICVVLAQIGGLVTERRWRQREAAQTVEQSLAGPQALAGPLLVRACKESWTVQSADGRKESVESRDFWLMVAPTALKVGGGISPEVRHRGLFKVNTYLAQLNIEARWDSVGALAPRAEHPNGRLACEDPAVVVTLSDTRGIRAAEISRDGHALNARPGSPHPALRSGLHAVLPGLRPEEPLVVSAKLSLVGSQRLGLVPAAEDTDVTLQSSWPHPSFTGQFLPVEHQIGVSGFTAHWQVSSLASTAVADLMAGKPLPALTGDSGPDYVRVAPPTPGEKQGSLDVLAVELVDPVNPYVMSDRAIKYGLMFIALTFVTVGLTELLTGRRVHPVQYLLVGLALSLFFLLLLSLSEHLPFLVAYLIAAGAAAAVLTQYAAAMLGGWWRGGAFGGGIALLYGALYVLLSREQTALVIGAVLLFAVLSAVMTLTRRLDWYGLGATDRKD</sequence>
<accession>A0ABS8XXL9</accession>
<protein>
    <submittedName>
        <fullName evidence="2">Cell envelope integrity protein CreD</fullName>
    </submittedName>
</protein>
<dbReference type="EMBL" id="JAJTWU010000010">
    <property type="protein sequence ID" value="MCE4557411.1"/>
    <property type="molecule type" value="Genomic_DNA"/>
</dbReference>
<feature type="transmembrane region" description="Helical" evidence="1">
    <location>
        <begin position="400"/>
        <end position="421"/>
    </location>
</feature>
<keyword evidence="3" id="KW-1185">Reference proteome</keyword>
<keyword evidence="1" id="KW-0472">Membrane</keyword>
<keyword evidence="1" id="KW-1133">Transmembrane helix</keyword>
<dbReference type="InterPro" id="IPR010364">
    <property type="entry name" value="Uncharacterised_IM_CreD"/>
</dbReference>
<dbReference type="RefSeq" id="WP_233374791.1">
    <property type="nucleotide sequence ID" value="NZ_JAJTWU010000010.1"/>
</dbReference>
<feature type="transmembrane region" description="Helical" evidence="1">
    <location>
        <begin position="349"/>
        <end position="368"/>
    </location>
</feature>
<evidence type="ECO:0000313" key="3">
    <source>
        <dbReference type="Proteomes" id="UP001200741"/>
    </source>
</evidence>
<dbReference type="PANTHER" id="PTHR30092:SF0">
    <property type="entry name" value="INNER MEMBRANE PROTEIN CRED"/>
    <property type="match status" value="1"/>
</dbReference>